<dbReference type="PANTHER" id="PTHR19848:SF8">
    <property type="entry name" value="F-BOX AND WD REPEAT DOMAIN CONTAINING 7"/>
    <property type="match status" value="1"/>
</dbReference>
<feature type="repeat" description="WD" evidence="3">
    <location>
        <begin position="120"/>
        <end position="163"/>
    </location>
</feature>
<proteinExistence type="predicted"/>
<reference evidence="4 5" key="1">
    <citation type="submission" date="2020-07" db="EMBL/GenBank/DDBJ databases">
        <title>Streptomyces isolated from Indian soil.</title>
        <authorList>
            <person name="Mandal S."/>
            <person name="Maiti P.K."/>
        </authorList>
    </citation>
    <scope>NUCLEOTIDE SEQUENCE [LARGE SCALE GENOMIC DNA]</scope>
    <source>
        <strain evidence="4 5">PSKA54</strain>
    </source>
</reference>
<name>A0A7W2HKG0_9ACTN</name>
<evidence type="ECO:0000313" key="4">
    <source>
        <dbReference type="EMBL" id="MBA4867137.1"/>
    </source>
</evidence>
<dbReference type="InterPro" id="IPR036322">
    <property type="entry name" value="WD40_repeat_dom_sf"/>
</dbReference>
<keyword evidence="2" id="KW-0677">Repeat</keyword>
<evidence type="ECO:0000256" key="3">
    <source>
        <dbReference type="PROSITE-ProRule" id="PRU00221"/>
    </source>
</evidence>
<dbReference type="AlphaFoldDB" id="A0A7W2HKG0"/>
<comment type="caution">
    <text evidence="4">The sequence shown here is derived from an EMBL/GenBank/DDBJ whole genome shotgun (WGS) entry which is preliminary data.</text>
</comment>
<keyword evidence="5" id="KW-1185">Reference proteome</keyword>
<dbReference type="SUPFAM" id="SSF50978">
    <property type="entry name" value="WD40 repeat-like"/>
    <property type="match status" value="1"/>
</dbReference>
<dbReference type="RefSeq" id="WP_181868461.1">
    <property type="nucleotide sequence ID" value="NZ_JACEQY010000095.1"/>
</dbReference>
<organism evidence="4 5">
    <name type="scientific">Streptomyces himalayensis subsp. aureolus</name>
    <dbReference type="NCBI Taxonomy" id="2758039"/>
    <lineage>
        <taxon>Bacteria</taxon>
        <taxon>Bacillati</taxon>
        <taxon>Actinomycetota</taxon>
        <taxon>Actinomycetes</taxon>
        <taxon>Kitasatosporales</taxon>
        <taxon>Streptomycetaceae</taxon>
        <taxon>Streptomyces</taxon>
        <taxon>Streptomyces himalayensis</taxon>
    </lineage>
</organism>
<dbReference type="Pfam" id="PF00400">
    <property type="entry name" value="WD40"/>
    <property type="match status" value="5"/>
</dbReference>
<evidence type="ECO:0000256" key="2">
    <source>
        <dbReference type="ARBA" id="ARBA00022737"/>
    </source>
</evidence>
<feature type="repeat" description="WD" evidence="3">
    <location>
        <begin position="208"/>
        <end position="251"/>
    </location>
</feature>
<dbReference type="InterPro" id="IPR019775">
    <property type="entry name" value="WD40_repeat_CS"/>
</dbReference>
<dbReference type="CDD" id="cd00200">
    <property type="entry name" value="WD40"/>
    <property type="match status" value="1"/>
</dbReference>
<dbReference type="PRINTS" id="PR00320">
    <property type="entry name" value="GPROTEINBRPT"/>
</dbReference>
<feature type="repeat" description="WD" evidence="3">
    <location>
        <begin position="349"/>
        <end position="392"/>
    </location>
</feature>
<dbReference type="SMART" id="SM00320">
    <property type="entry name" value="WD40"/>
    <property type="match status" value="6"/>
</dbReference>
<dbReference type="InterPro" id="IPR001680">
    <property type="entry name" value="WD40_rpt"/>
</dbReference>
<feature type="repeat" description="WD" evidence="3">
    <location>
        <begin position="164"/>
        <end position="207"/>
    </location>
</feature>
<dbReference type="PROSITE" id="PS00678">
    <property type="entry name" value="WD_REPEATS_1"/>
    <property type="match status" value="4"/>
</dbReference>
<evidence type="ECO:0000313" key="5">
    <source>
        <dbReference type="Proteomes" id="UP000586976"/>
    </source>
</evidence>
<keyword evidence="1 3" id="KW-0853">WD repeat</keyword>
<accession>A0A7W2HKG0</accession>
<feature type="repeat" description="WD" evidence="3">
    <location>
        <begin position="304"/>
        <end position="347"/>
    </location>
</feature>
<dbReference type="PROSITE" id="PS50082">
    <property type="entry name" value="WD_REPEATS_2"/>
    <property type="match status" value="5"/>
</dbReference>
<sequence>MFDEMSVDVPVVEPAAEDGSLVDPCFMVNGEPEHVMGLLDTAAGHGGRLAAAVYRASADVHRDAGAAVRRHVLALDAARHGQRKLAARITAVEVENEPAARWHVAWVAGSRLEPLVRHALTGHTHTVCAVAGVMLDGRPHAVTGSDDCTARVWDLTAGQQAAELTGHHDTVRATATAVVDGRPYAVTGSDDRTVRAWDLTSGERVHELTGHGGAVCAVVTAVVDGRPIAVTSSTDETVRIWDLTTSRQVDELTGHNADVRSDYDDDVWVVRTAVVDGHPVVVGRSPGALRMWDLATGQPFGEPFTGHQDAVQSVVTVAGDGRPVVAGRFSDGVVRLWDLATGQPFGEPFTGHQDAVHAVVTTVVDGRPVAFTSSADRTVRMWDLATGRQLGRELLFPSEIREVVVAPGGWLTVLYGWELAVLAHR</sequence>
<dbReference type="InterPro" id="IPR020472">
    <property type="entry name" value="WD40_PAC1"/>
</dbReference>
<dbReference type="PANTHER" id="PTHR19848">
    <property type="entry name" value="WD40 REPEAT PROTEIN"/>
    <property type="match status" value="1"/>
</dbReference>
<dbReference type="InterPro" id="IPR015943">
    <property type="entry name" value="WD40/YVTN_repeat-like_dom_sf"/>
</dbReference>
<dbReference type="Proteomes" id="UP000586976">
    <property type="component" value="Unassembled WGS sequence"/>
</dbReference>
<dbReference type="EMBL" id="JACEQY010000095">
    <property type="protein sequence ID" value="MBA4867137.1"/>
    <property type="molecule type" value="Genomic_DNA"/>
</dbReference>
<protein>
    <submittedName>
        <fullName evidence="4">WD40 repeat domain-containing protein</fullName>
    </submittedName>
</protein>
<gene>
    <name evidence="4" type="ORF">H1V43_38815</name>
</gene>
<evidence type="ECO:0000256" key="1">
    <source>
        <dbReference type="ARBA" id="ARBA00022574"/>
    </source>
</evidence>
<dbReference type="Gene3D" id="2.130.10.10">
    <property type="entry name" value="YVTN repeat-like/Quinoprotein amine dehydrogenase"/>
    <property type="match status" value="2"/>
</dbReference>